<feature type="region of interest" description="Disordered" evidence="1">
    <location>
        <begin position="51"/>
        <end position="70"/>
    </location>
</feature>
<name>A0A5N5QA40_9AGAM</name>
<evidence type="ECO:0000313" key="3">
    <source>
        <dbReference type="EMBL" id="KAB5588308.1"/>
    </source>
</evidence>
<evidence type="ECO:0000256" key="1">
    <source>
        <dbReference type="SAM" id="MobiDB-lite"/>
    </source>
</evidence>
<evidence type="ECO:0000256" key="2">
    <source>
        <dbReference type="SAM" id="Phobius"/>
    </source>
</evidence>
<keyword evidence="2" id="KW-1133">Transmembrane helix</keyword>
<keyword evidence="2" id="KW-0472">Membrane</keyword>
<accession>A0A5N5QA40</accession>
<keyword evidence="2" id="KW-0812">Transmembrane</keyword>
<dbReference type="Proteomes" id="UP000383932">
    <property type="component" value="Unassembled WGS sequence"/>
</dbReference>
<gene>
    <name evidence="3" type="ORF">CTheo_8253</name>
</gene>
<feature type="compositionally biased region" description="Basic and acidic residues" evidence="1">
    <location>
        <begin position="1"/>
        <end position="10"/>
    </location>
</feature>
<keyword evidence="4" id="KW-1185">Reference proteome</keyword>
<dbReference type="AlphaFoldDB" id="A0A5N5QA40"/>
<protein>
    <submittedName>
        <fullName evidence="3">Uncharacterized protein</fullName>
    </submittedName>
</protein>
<feature type="compositionally biased region" description="Basic and acidic residues" evidence="1">
    <location>
        <begin position="52"/>
        <end position="70"/>
    </location>
</feature>
<organism evidence="3 4">
    <name type="scientific">Ceratobasidium theobromae</name>
    <dbReference type="NCBI Taxonomy" id="1582974"/>
    <lineage>
        <taxon>Eukaryota</taxon>
        <taxon>Fungi</taxon>
        <taxon>Dikarya</taxon>
        <taxon>Basidiomycota</taxon>
        <taxon>Agaricomycotina</taxon>
        <taxon>Agaricomycetes</taxon>
        <taxon>Cantharellales</taxon>
        <taxon>Ceratobasidiaceae</taxon>
        <taxon>Ceratobasidium</taxon>
    </lineage>
</organism>
<proteinExistence type="predicted"/>
<comment type="caution">
    <text evidence="3">The sequence shown here is derived from an EMBL/GenBank/DDBJ whole genome shotgun (WGS) entry which is preliminary data.</text>
</comment>
<sequence>MSCTKGERGETSWSPEEAEKTRCRISAMRKIALSTTYTLLVLSTSVFASDPLSERTVVEPAPEERDFTPR</sequence>
<feature type="transmembrane region" description="Helical" evidence="2">
    <location>
        <begin position="31"/>
        <end position="48"/>
    </location>
</feature>
<dbReference type="EMBL" id="SSOP01000493">
    <property type="protein sequence ID" value="KAB5588308.1"/>
    <property type="molecule type" value="Genomic_DNA"/>
</dbReference>
<evidence type="ECO:0000313" key="4">
    <source>
        <dbReference type="Proteomes" id="UP000383932"/>
    </source>
</evidence>
<reference evidence="3 4" key="1">
    <citation type="journal article" date="2019" name="Fungal Biol. Biotechnol.">
        <title>Draft genome sequence of fastidious pathogen Ceratobasidium theobromae, which causes vascular-streak dieback in Theobroma cacao.</title>
        <authorList>
            <person name="Ali S.S."/>
            <person name="Asman A."/>
            <person name="Shao J."/>
            <person name="Firmansyah A.P."/>
            <person name="Susilo A.W."/>
            <person name="Rosmana A."/>
            <person name="McMahon P."/>
            <person name="Junaid M."/>
            <person name="Guest D."/>
            <person name="Kheng T.Y."/>
            <person name="Meinhardt L.W."/>
            <person name="Bailey B.A."/>
        </authorList>
    </citation>
    <scope>NUCLEOTIDE SEQUENCE [LARGE SCALE GENOMIC DNA]</scope>
    <source>
        <strain evidence="3 4">CT2</strain>
    </source>
</reference>
<feature type="region of interest" description="Disordered" evidence="1">
    <location>
        <begin position="1"/>
        <end position="20"/>
    </location>
</feature>